<dbReference type="Proteomes" id="UP001370348">
    <property type="component" value="Chromosome"/>
</dbReference>
<dbReference type="Gene3D" id="3.30.70.2520">
    <property type="match status" value="1"/>
</dbReference>
<feature type="domain" description="FAD-binding PCMH-type" evidence="3">
    <location>
        <begin position="23"/>
        <end position="193"/>
    </location>
</feature>
<dbReference type="Gene3D" id="1.10.45.10">
    <property type="entry name" value="Vanillyl-alcohol Oxidase, Chain A, domain 4"/>
    <property type="match status" value="1"/>
</dbReference>
<dbReference type="Gene3D" id="3.30.465.10">
    <property type="match status" value="1"/>
</dbReference>
<sequence length="446" mass="48756">MTESIAQGIPSPNLQWTNWASTASATAREIARPTSADAIAQTVVRAGQRNLKVRARGSGHSFTDIAATSEVAIDLGAWHGIVDADPSSGRVTVRSGTTLRQLNSELDALGLAMANLGDIDAQTISGAISTGTHGTGVKLGGLATQVEALELALADGEIVRCSREERPELFNAARVGLGALGVISTVTLRCVPSFVLAAEERPEPLGDVLEKLDELVRDNDHFEFYWFPYGDHALTKRNNRLPAGTAPSPLSPLRHYFEYDVMENKVLGALCRLGRAVPSLVRPLNRIFSTALSARKYSDHSHRVFVTSRHVRFVESEYAIPREALADVLGELRIEVPKLALSVLLPVEVRVAAADDIWLSTAQGRDSAYVAIHQFVGMPYREYFDLFESIVANVGGRPHWGKMHTLGASTLRSRYPRFDDFRRVRAHVDPSGRFTNAYIDRVLGPI</sequence>
<reference evidence="4 5" key="1">
    <citation type="submission" date="2021-12" db="EMBL/GenBank/DDBJ databases">
        <title>Discovery of the Pendulisporaceae a myxobacterial family with distinct sporulation behavior and unique specialized metabolism.</title>
        <authorList>
            <person name="Garcia R."/>
            <person name="Popoff A."/>
            <person name="Bader C.D."/>
            <person name="Loehr J."/>
            <person name="Walesch S."/>
            <person name="Walt C."/>
            <person name="Boldt J."/>
            <person name="Bunk B."/>
            <person name="Haeckl F.J.F.P.J."/>
            <person name="Gunesch A.P."/>
            <person name="Birkelbach J."/>
            <person name="Nuebel U."/>
            <person name="Pietschmann T."/>
            <person name="Bach T."/>
            <person name="Mueller R."/>
        </authorList>
    </citation>
    <scope>NUCLEOTIDE SEQUENCE [LARGE SCALE GENOMIC DNA]</scope>
    <source>
        <strain evidence="4 5">MSr11954</strain>
    </source>
</reference>
<evidence type="ECO:0000313" key="5">
    <source>
        <dbReference type="Proteomes" id="UP001370348"/>
    </source>
</evidence>
<organism evidence="4 5">
    <name type="scientific">Pendulispora albinea</name>
    <dbReference type="NCBI Taxonomy" id="2741071"/>
    <lineage>
        <taxon>Bacteria</taxon>
        <taxon>Pseudomonadati</taxon>
        <taxon>Myxococcota</taxon>
        <taxon>Myxococcia</taxon>
        <taxon>Myxococcales</taxon>
        <taxon>Sorangiineae</taxon>
        <taxon>Pendulisporaceae</taxon>
        <taxon>Pendulispora</taxon>
    </lineage>
</organism>
<evidence type="ECO:0000256" key="2">
    <source>
        <dbReference type="ARBA" id="ARBA00023002"/>
    </source>
</evidence>
<dbReference type="PROSITE" id="PS51387">
    <property type="entry name" value="FAD_PCMH"/>
    <property type="match status" value="1"/>
</dbReference>
<keyword evidence="1" id="KW-0285">Flavoprotein</keyword>
<keyword evidence="2" id="KW-0560">Oxidoreductase</keyword>
<evidence type="ECO:0000313" key="4">
    <source>
        <dbReference type="EMBL" id="WXB15483.1"/>
    </source>
</evidence>
<dbReference type="Gene3D" id="3.30.43.10">
    <property type="entry name" value="Uridine Diphospho-n-acetylenolpyruvylglucosamine Reductase, domain 2"/>
    <property type="match status" value="1"/>
</dbReference>
<accession>A0ABZ2LX64</accession>
<dbReference type="InterPro" id="IPR036318">
    <property type="entry name" value="FAD-bd_PCMH-like_sf"/>
</dbReference>
<proteinExistence type="predicted"/>
<dbReference type="Pfam" id="PF01565">
    <property type="entry name" value="FAD_binding_4"/>
    <property type="match status" value="1"/>
</dbReference>
<keyword evidence="1" id="KW-0274">FAD</keyword>
<evidence type="ECO:0000256" key="1">
    <source>
        <dbReference type="ARBA" id="ARBA00022827"/>
    </source>
</evidence>
<dbReference type="Pfam" id="PF04030">
    <property type="entry name" value="ALO"/>
    <property type="match status" value="1"/>
</dbReference>
<dbReference type="InterPro" id="IPR016166">
    <property type="entry name" value="FAD-bd_PCMH"/>
</dbReference>
<dbReference type="NCBIfam" id="TIGR01679">
    <property type="entry name" value="bact_FAD_ox"/>
    <property type="match status" value="1"/>
</dbReference>
<name>A0ABZ2LX64_9BACT</name>
<dbReference type="InterPro" id="IPR016169">
    <property type="entry name" value="FAD-bd_PCMH_sub2"/>
</dbReference>
<protein>
    <submittedName>
        <fullName evidence="4">FAD-binding protein</fullName>
    </submittedName>
</protein>
<dbReference type="InterPro" id="IPR016171">
    <property type="entry name" value="Vanillyl_alc_oxidase_C-sub2"/>
</dbReference>
<dbReference type="InterPro" id="IPR016167">
    <property type="entry name" value="FAD-bd_PCMH_sub1"/>
</dbReference>
<keyword evidence="5" id="KW-1185">Reference proteome</keyword>
<dbReference type="SUPFAM" id="SSF56176">
    <property type="entry name" value="FAD-binding/transporter-associated domain-like"/>
    <property type="match status" value="1"/>
</dbReference>
<dbReference type="InterPro" id="IPR010031">
    <property type="entry name" value="FAD_lactone_oxidase-like"/>
</dbReference>
<dbReference type="PANTHER" id="PTHR43762">
    <property type="entry name" value="L-GULONOLACTONE OXIDASE"/>
    <property type="match status" value="1"/>
</dbReference>
<dbReference type="InterPro" id="IPR007173">
    <property type="entry name" value="ALO_C"/>
</dbReference>
<dbReference type="EMBL" id="CP089984">
    <property type="protein sequence ID" value="WXB15483.1"/>
    <property type="molecule type" value="Genomic_DNA"/>
</dbReference>
<dbReference type="PANTHER" id="PTHR43762:SF1">
    <property type="entry name" value="D-ARABINONO-1,4-LACTONE OXIDASE"/>
    <property type="match status" value="1"/>
</dbReference>
<gene>
    <name evidence="4" type="ORF">LZC94_47640</name>
</gene>
<dbReference type="RefSeq" id="WP_394825112.1">
    <property type="nucleotide sequence ID" value="NZ_CP089984.1"/>
</dbReference>
<dbReference type="PIRSF" id="PIRSF000136">
    <property type="entry name" value="LGO_GLO"/>
    <property type="match status" value="1"/>
</dbReference>
<dbReference type="InterPro" id="IPR006094">
    <property type="entry name" value="Oxid_FAD_bind_N"/>
</dbReference>
<evidence type="ECO:0000259" key="3">
    <source>
        <dbReference type="PROSITE" id="PS51387"/>
    </source>
</evidence>